<dbReference type="GO" id="GO:0015031">
    <property type="term" value="P:protein transport"/>
    <property type="evidence" value="ECO:0007669"/>
    <property type="project" value="UniProtKB-KW"/>
</dbReference>
<keyword evidence="2 3" id="KW-0813">Transport</keyword>
<evidence type="ECO:0000256" key="3">
    <source>
        <dbReference type="RuleBase" id="RU365026"/>
    </source>
</evidence>
<reference evidence="5 6" key="1">
    <citation type="submission" date="2019-12" db="EMBL/GenBank/DDBJ databases">
        <authorList>
            <person name="Scholz U."/>
            <person name="Mascher M."/>
            <person name="Fiebig A."/>
        </authorList>
    </citation>
    <scope>NUCLEOTIDE SEQUENCE</scope>
</reference>
<keyword evidence="3" id="KW-0653">Protein transport</keyword>
<proteinExistence type="inferred from homology"/>
<evidence type="ECO:0000313" key="5">
    <source>
        <dbReference type="EMBL" id="CAA2631883.1"/>
    </source>
</evidence>
<evidence type="ECO:0000259" key="4">
    <source>
        <dbReference type="Pfam" id="PF03081"/>
    </source>
</evidence>
<dbReference type="PANTHER" id="PTHR12542:SF85">
    <property type="entry name" value="EXOCYST SUBUNIT EXO70 FAMILY PROTEIN"/>
    <property type="match status" value="1"/>
</dbReference>
<dbReference type="Pfam" id="PF03081">
    <property type="entry name" value="Exo70_C"/>
    <property type="match status" value="1"/>
</dbReference>
<dbReference type="InterPro" id="IPR046364">
    <property type="entry name" value="Exo70_C"/>
</dbReference>
<dbReference type="GO" id="GO:0000145">
    <property type="term" value="C:exocyst"/>
    <property type="evidence" value="ECO:0007669"/>
    <property type="project" value="InterPro"/>
</dbReference>
<accession>A0A7I8JLS6</accession>
<dbReference type="InterPro" id="IPR016159">
    <property type="entry name" value="Cullin_repeat-like_dom_sf"/>
</dbReference>
<organism evidence="5">
    <name type="scientific">Spirodela intermedia</name>
    <name type="common">Intermediate duckweed</name>
    <dbReference type="NCBI Taxonomy" id="51605"/>
    <lineage>
        <taxon>Eukaryota</taxon>
        <taxon>Viridiplantae</taxon>
        <taxon>Streptophyta</taxon>
        <taxon>Embryophyta</taxon>
        <taxon>Tracheophyta</taxon>
        <taxon>Spermatophyta</taxon>
        <taxon>Magnoliopsida</taxon>
        <taxon>Liliopsida</taxon>
        <taxon>Araceae</taxon>
        <taxon>Lemnoideae</taxon>
        <taxon>Spirodela</taxon>
    </lineage>
</organism>
<evidence type="ECO:0000256" key="1">
    <source>
        <dbReference type="ARBA" id="ARBA00006756"/>
    </source>
</evidence>
<dbReference type="Gene3D" id="1.20.1280.170">
    <property type="entry name" value="Exocyst complex component Exo70"/>
    <property type="match status" value="1"/>
</dbReference>
<evidence type="ECO:0000313" key="6">
    <source>
        <dbReference type="Proteomes" id="UP001189122"/>
    </source>
</evidence>
<gene>
    <name evidence="5" type="ORF">SI7747_14017531</name>
</gene>
<keyword evidence="6" id="KW-1185">Reference proteome</keyword>
<feature type="domain" description="Exocyst complex subunit Exo70 C-terminal" evidence="4">
    <location>
        <begin position="303"/>
        <end position="659"/>
    </location>
</feature>
<name>A0A7I8JLS6_SPIIN</name>
<comment type="similarity">
    <text evidence="1 3">Belongs to the EXO70 family.</text>
</comment>
<evidence type="ECO:0000256" key="2">
    <source>
        <dbReference type="ARBA" id="ARBA00022448"/>
    </source>
</evidence>
<dbReference type="GO" id="GO:0006887">
    <property type="term" value="P:exocytosis"/>
    <property type="evidence" value="ECO:0007669"/>
    <property type="project" value="UniProtKB-KW"/>
</dbReference>
<dbReference type="Pfam" id="PF20669">
    <property type="entry name" value="Exo70_N"/>
    <property type="match status" value="1"/>
</dbReference>
<dbReference type="GO" id="GO:0005546">
    <property type="term" value="F:phosphatidylinositol-4,5-bisphosphate binding"/>
    <property type="evidence" value="ECO:0007669"/>
    <property type="project" value="InterPro"/>
</dbReference>
<dbReference type="PANTHER" id="PTHR12542">
    <property type="entry name" value="EXOCYST COMPLEX PROTEIN EXO70"/>
    <property type="match status" value="1"/>
</dbReference>
<keyword evidence="3" id="KW-0268">Exocytosis</keyword>
<protein>
    <recommendedName>
        <fullName evidence="3">Exocyst subunit Exo70 family protein</fullName>
    </recommendedName>
</protein>
<dbReference type="EMBL" id="CACRZD030000014">
    <property type="protein sequence ID" value="CAA6671126.1"/>
    <property type="molecule type" value="Genomic_DNA"/>
</dbReference>
<dbReference type="AlphaFoldDB" id="A0A7I8JLS6"/>
<dbReference type="SUPFAM" id="SSF74788">
    <property type="entry name" value="Cullin repeat-like"/>
    <property type="match status" value="1"/>
</dbReference>
<comment type="function">
    <text evidence="3">Component of the exocyst complex.</text>
</comment>
<dbReference type="EMBL" id="LR743601">
    <property type="protein sequence ID" value="CAA2631883.1"/>
    <property type="molecule type" value="Genomic_DNA"/>
</dbReference>
<dbReference type="Proteomes" id="UP001189122">
    <property type="component" value="Unassembled WGS sequence"/>
</dbReference>
<sequence>MARRSSSLFRGGPKVRGGGGGGGIENLLAVRRSLESILKKSRALASAVENAGLGIDEIYHRLPDLEAAVRPSGAPKGALAGAGSHIGRAVSPGSVVLKVFDALHGLEPFLLTDPLDDLQGYLSVLKRLEEAIQFLGDNCGHAIQWLEDSVDYLEESSLADDRYLARLRTSLKSLKDSKSPLDGGLLDAALERLESAFRRLLVDSSVSLALALPSSKPLNAIREDQKLPQVIAPSPLPMPVIQQLLSILDRLSANGRVERCSKIYAEVRGSNAQATLGNLGLDYLSISAQEFVDVRRIDVEIVEWMKHLEFAVKHVLEAEFKLCYEIFGRFGPPDFWKNCFADIATQAGLLSFLQFGMTVTESRTDPDKLLKLLEIFGFLNRLRSDFNRLFGMKPCAKIQSITRDLIKRVIDGACEIFFDLHNQAKSQGQRPPPSDGGVPKVVTFLVDYCNRLLGDDHKPLLTQVLDIHQSWRGENLQEGLVTKAIMEIIVALERNLEAWSKAYDDATLSYIFSINTHSYFYRQLKGTRLGDLLDDQRLRDHDALTDYYSTLYLRNCWGRLPPFLSRKGLILVSKGRAATIDLVKKRFTAFNEAFDEIHRKHSVWVIPDKDLREKLSQLAVQTVVPVYRSFLQSYGSLVKQDSNSDKHIKHTAESLENSIGSLFQHKPARSPSLQAAQSNGKVNDAARINQYQSPLLDENVGFGLYV</sequence>
<dbReference type="InterPro" id="IPR004140">
    <property type="entry name" value="Exo70"/>
</dbReference>